<evidence type="ECO:0008006" key="4">
    <source>
        <dbReference type="Google" id="ProtNLM"/>
    </source>
</evidence>
<name>A0A4V1CC72_9FLAO</name>
<proteinExistence type="predicted"/>
<feature type="signal peptide" evidence="1">
    <location>
        <begin position="1"/>
        <end position="19"/>
    </location>
</feature>
<evidence type="ECO:0000256" key="1">
    <source>
        <dbReference type="SAM" id="SignalP"/>
    </source>
</evidence>
<feature type="chain" id="PRO_5020980347" description="Outer membrane protein beta-barrel domain-containing protein" evidence="1">
    <location>
        <begin position="20"/>
        <end position="210"/>
    </location>
</feature>
<dbReference type="OrthoDB" id="1345369at2"/>
<gene>
    <name evidence="2" type="ORF">GS03_01982</name>
</gene>
<dbReference type="Proteomes" id="UP000296862">
    <property type="component" value="Chromosome"/>
</dbReference>
<dbReference type="KEGG" id="fsn:GS03_01982"/>
<evidence type="ECO:0000313" key="2">
    <source>
        <dbReference type="EMBL" id="QBZ98474.1"/>
    </source>
</evidence>
<dbReference type="RefSeq" id="WP_136152375.1">
    <property type="nucleotide sequence ID" value="NZ_CP038810.1"/>
</dbReference>
<protein>
    <recommendedName>
        <fullName evidence="4">Outer membrane protein beta-barrel domain-containing protein</fullName>
    </recommendedName>
</protein>
<organism evidence="2 3">
    <name type="scientific">Flavobacterium sangjuense</name>
    <dbReference type="NCBI Taxonomy" id="2518177"/>
    <lineage>
        <taxon>Bacteria</taxon>
        <taxon>Pseudomonadati</taxon>
        <taxon>Bacteroidota</taxon>
        <taxon>Flavobacteriia</taxon>
        <taxon>Flavobacteriales</taxon>
        <taxon>Flavobacteriaceae</taxon>
        <taxon>Flavobacterium</taxon>
    </lineage>
</organism>
<sequence length="210" mass="23303">MKKKLISVLVILISYAALAQSTPEKKESKFELTVNTKLGFAKLKQTGNVALNGNINGGDILFSLPLGKTWKIASGIGYFEYNANPTIAGNTASLKNTYLHIPLQFNSDLAIFNNENTQNQKIFFNLGLGLYTNTLLKQELETITDNTSTKNMGWNFGFSSQIGLKFLLTDALNLGMGLESQSDFTKMKKDGAEQRIEQINALYFKMGFTF</sequence>
<dbReference type="AlphaFoldDB" id="A0A4V1CC72"/>
<keyword evidence="3" id="KW-1185">Reference proteome</keyword>
<dbReference type="EMBL" id="CP038810">
    <property type="protein sequence ID" value="QBZ98474.1"/>
    <property type="molecule type" value="Genomic_DNA"/>
</dbReference>
<reference evidence="2 3" key="1">
    <citation type="submission" date="2019-04" db="EMBL/GenBank/DDBJ databases">
        <title>Flavobacterium sp. GS03.</title>
        <authorList>
            <person name="Kim H."/>
        </authorList>
    </citation>
    <scope>NUCLEOTIDE SEQUENCE [LARGE SCALE GENOMIC DNA]</scope>
    <source>
        <strain evidence="2 3">GS03</strain>
    </source>
</reference>
<accession>A0A4V1CC72</accession>
<evidence type="ECO:0000313" key="3">
    <source>
        <dbReference type="Proteomes" id="UP000296862"/>
    </source>
</evidence>
<keyword evidence="1" id="KW-0732">Signal</keyword>